<dbReference type="Proteomes" id="UP000298416">
    <property type="component" value="Unassembled WGS sequence"/>
</dbReference>
<reference evidence="2" key="2">
    <citation type="submission" date="2020-08" db="EMBL/GenBank/DDBJ databases">
        <title>Plant Genome Project.</title>
        <authorList>
            <person name="Zhang R.-G."/>
        </authorList>
    </citation>
    <scope>NUCLEOTIDE SEQUENCE</scope>
    <source>
        <strain evidence="2">Huo1</strain>
        <tissue evidence="2">Leaf</tissue>
    </source>
</reference>
<feature type="domain" description="DUF7746" evidence="1">
    <location>
        <begin position="50"/>
        <end position="103"/>
    </location>
</feature>
<gene>
    <name evidence="2" type="ORF">SASPL_145347</name>
</gene>
<protein>
    <recommendedName>
        <fullName evidence="1">DUF7746 domain-containing protein</fullName>
    </recommendedName>
</protein>
<organism evidence="2">
    <name type="scientific">Salvia splendens</name>
    <name type="common">Scarlet sage</name>
    <dbReference type="NCBI Taxonomy" id="180675"/>
    <lineage>
        <taxon>Eukaryota</taxon>
        <taxon>Viridiplantae</taxon>
        <taxon>Streptophyta</taxon>
        <taxon>Embryophyta</taxon>
        <taxon>Tracheophyta</taxon>
        <taxon>Spermatophyta</taxon>
        <taxon>Magnoliopsida</taxon>
        <taxon>eudicotyledons</taxon>
        <taxon>Gunneridae</taxon>
        <taxon>Pentapetalae</taxon>
        <taxon>asterids</taxon>
        <taxon>lamiids</taxon>
        <taxon>Lamiales</taxon>
        <taxon>Lamiaceae</taxon>
        <taxon>Nepetoideae</taxon>
        <taxon>Mentheae</taxon>
        <taxon>Salviinae</taxon>
        <taxon>Salvia</taxon>
        <taxon>Salvia subgen. Calosphace</taxon>
        <taxon>core Calosphace</taxon>
    </lineage>
</organism>
<reference evidence="2" key="1">
    <citation type="submission" date="2018-01" db="EMBL/GenBank/DDBJ databases">
        <authorList>
            <person name="Mao J.F."/>
        </authorList>
    </citation>
    <scope>NUCLEOTIDE SEQUENCE</scope>
    <source>
        <strain evidence="2">Huo1</strain>
        <tissue evidence="2">Leaf</tissue>
    </source>
</reference>
<proteinExistence type="predicted"/>
<name>A0A8X8Z823_SALSN</name>
<keyword evidence="3" id="KW-1185">Reference proteome</keyword>
<evidence type="ECO:0000259" key="1">
    <source>
        <dbReference type="Pfam" id="PF24925"/>
    </source>
</evidence>
<dbReference type="EMBL" id="PNBA02000017">
    <property type="protein sequence ID" value="KAG6394757.1"/>
    <property type="molecule type" value="Genomic_DNA"/>
</dbReference>
<evidence type="ECO:0000313" key="3">
    <source>
        <dbReference type="Proteomes" id="UP000298416"/>
    </source>
</evidence>
<evidence type="ECO:0000313" key="2">
    <source>
        <dbReference type="EMBL" id="KAG6394757.1"/>
    </source>
</evidence>
<dbReference type="InterPro" id="IPR056648">
    <property type="entry name" value="DUF7746"/>
</dbReference>
<comment type="caution">
    <text evidence="2">The sequence shown here is derived from an EMBL/GenBank/DDBJ whole genome shotgun (WGS) entry which is preliminary data.</text>
</comment>
<sequence length="154" mass="17351">MNRIEKVSQNTEVESFGLNFGPKRDSKVLFKPMSSDKLDINFCPNVSSEMIGEIAKRVSGTTDPVIARAIIQGFTGQLKGWWDFRINEEVKNQILNVVKTENRDKILISESDEELKVAAISASDNNSYENSEEEESDCNDNCDYYKTLCKANGL</sequence>
<accession>A0A8X8Z823</accession>
<dbReference type="AlphaFoldDB" id="A0A8X8Z823"/>
<dbReference type="Pfam" id="PF24925">
    <property type="entry name" value="DUF7746"/>
    <property type="match status" value="1"/>
</dbReference>